<dbReference type="Proteomes" id="UP001501637">
    <property type="component" value="Unassembled WGS sequence"/>
</dbReference>
<reference evidence="2" key="1">
    <citation type="journal article" date="2019" name="Int. J. Syst. Evol. Microbiol.">
        <title>The Global Catalogue of Microorganisms (GCM) 10K type strain sequencing project: providing services to taxonomists for standard genome sequencing and annotation.</title>
        <authorList>
            <consortium name="The Broad Institute Genomics Platform"/>
            <consortium name="The Broad Institute Genome Sequencing Center for Infectious Disease"/>
            <person name="Wu L."/>
            <person name="Ma J."/>
        </authorList>
    </citation>
    <scope>NUCLEOTIDE SEQUENCE [LARGE SCALE GENOMIC DNA]</scope>
    <source>
        <strain evidence="2">JCM 9092</strain>
    </source>
</reference>
<dbReference type="EMBL" id="BAAAUG010000035">
    <property type="protein sequence ID" value="GAA3099508.1"/>
    <property type="molecule type" value="Genomic_DNA"/>
</dbReference>
<protein>
    <submittedName>
        <fullName evidence="1">Uncharacterized protein</fullName>
    </submittedName>
</protein>
<sequence>MTDLIARLFGPFLRFLLPATGRHRGASAASCSRCEQPAFYIELAVTDVLDGEGNVIVRPYLVADELRLQRQRRRALWLAVHGVDVGPRIIHGMEVA</sequence>
<keyword evidence="2" id="KW-1185">Reference proteome</keyword>
<accession>A0ABP6MC31</accession>
<organism evidence="1 2">
    <name type="scientific">Streptomyces rectiviolaceus</name>
    <dbReference type="NCBI Taxonomy" id="332591"/>
    <lineage>
        <taxon>Bacteria</taxon>
        <taxon>Bacillati</taxon>
        <taxon>Actinomycetota</taxon>
        <taxon>Actinomycetes</taxon>
        <taxon>Kitasatosporales</taxon>
        <taxon>Streptomycetaceae</taxon>
        <taxon>Streptomyces</taxon>
    </lineage>
</organism>
<evidence type="ECO:0000313" key="2">
    <source>
        <dbReference type="Proteomes" id="UP001501637"/>
    </source>
</evidence>
<proteinExistence type="predicted"/>
<name>A0ABP6MC31_9ACTN</name>
<gene>
    <name evidence="1" type="ORF">GCM10010449_23400</name>
</gene>
<evidence type="ECO:0000313" key="1">
    <source>
        <dbReference type="EMBL" id="GAA3099508.1"/>
    </source>
</evidence>
<comment type="caution">
    <text evidence="1">The sequence shown here is derived from an EMBL/GenBank/DDBJ whole genome shotgun (WGS) entry which is preliminary data.</text>
</comment>